<feature type="domain" description="PiggyBac transposable element-derived protein" evidence="3">
    <location>
        <begin position="146"/>
        <end position="490"/>
    </location>
</feature>
<dbReference type="Pfam" id="PF13842">
    <property type="entry name" value="zf-Tnp_2"/>
    <property type="match status" value="1"/>
</dbReference>
<evidence type="ECO:0000313" key="4">
    <source>
        <dbReference type="EMBL" id="JAV80086.1"/>
    </source>
</evidence>
<evidence type="ECO:0008006" key="5">
    <source>
        <dbReference type="Google" id="ProtNLM"/>
    </source>
</evidence>
<evidence type="ECO:0000259" key="3">
    <source>
        <dbReference type="Pfam" id="PF13843"/>
    </source>
</evidence>
<feature type="domain" description="PiggyBac transposable element-derived protein 4 C-terminal zinc-finger" evidence="2">
    <location>
        <begin position="539"/>
        <end position="585"/>
    </location>
</feature>
<dbReference type="AlphaFoldDB" id="A0A1Y1M844"/>
<feature type="compositionally biased region" description="Acidic residues" evidence="1">
    <location>
        <begin position="76"/>
        <end position="108"/>
    </location>
</feature>
<protein>
    <recommendedName>
        <fullName evidence="5">PiggyBac transposable element-derived protein domain-containing protein</fullName>
    </recommendedName>
</protein>
<feature type="compositionally biased region" description="Basic and acidic residues" evidence="1">
    <location>
        <begin position="9"/>
        <end position="18"/>
    </location>
</feature>
<dbReference type="Pfam" id="PF13843">
    <property type="entry name" value="DDE_Tnp_1_7"/>
    <property type="match status" value="1"/>
</dbReference>
<feature type="region of interest" description="Disordered" evidence="1">
    <location>
        <begin position="1"/>
        <end position="117"/>
    </location>
</feature>
<dbReference type="KEGG" id="ppyr:116169721"/>
<dbReference type="InterPro" id="IPR032718">
    <property type="entry name" value="PGBD4_Znf_C"/>
</dbReference>
<proteinExistence type="predicted"/>
<evidence type="ECO:0000256" key="1">
    <source>
        <dbReference type="SAM" id="MobiDB-lite"/>
    </source>
</evidence>
<dbReference type="OrthoDB" id="6740508at2759"/>
<name>A0A1Y1M844_PHOPY</name>
<reference evidence="4" key="1">
    <citation type="journal article" date="2016" name="Sci. Rep.">
        <title>Molecular characterization of firefly nuptial gifts: a multi-omics approach sheds light on postcopulatory sexual selection.</title>
        <authorList>
            <person name="Al-Wathiqui N."/>
            <person name="Fallon T.R."/>
            <person name="South A."/>
            <person name="Weng J.K."/>
            <person name="Lewis S.M."/>
        </authorList>
    </citation>
    <scope>NUCLEOTIDE SEQUENCE</scope>
</reference>
<dbReference type="PANTHER" id="PTHR46599:SF3">
    <property type="entry name" value="PIGGYBAC TRANSPOSABLE ELEMENT-DERIVED PROTEIN 4"/>
    <property type="match status" value="1"/>
</dbReference>
<accession>A0A1Y1M844</accession>
<feature type="region of interest" description="Disordered" evidence="1">
    <location>
        <begin position="521"/>
        <end position="540"/>
    </location>
</feature>
<dbReference type="EMBL" id="GEZM01041953">
    <property type="protein sequence ID" value="JAV80086.1"/>
    <property type="molecule type" value="Transcribed_RNA"/>
</dbReference>
<dbReference type="PANTHER" id="PTHR46599">
    <property type="entry name" value="PIGGYBAC TRANSPOSABLE ELEMENT-DERIVED PROTEIN 4"/>
    <property type="match status" value="1"/>
</dbReference>
<dbReference type="InterPro" id="IPR029526">
    <property type="entry name" value="PGBD"/>
</dbReference>
<dbReference type="RefSeq" id="XP_031341740.1">
    <property type="nucleotide sequence ID" value="XM_031485880.1"/>
</dbReference>
<organism evidence="4">
    <name type="scientific">Photinus pyralis</name>
    <name type="common">Common eastern firefly</name>
    <name type="synonym">Lampyris pyralis</name>
    <dbReference type="NCBI Taxonomy" id="7054"/>
    <lineage>
        <taxon>Eukaryota</taxon>
        <taxon>Metazoa</taxon>
        <taxon>Ecdysozoa</taxon>
        <taxon>Arthropoda</taxon>
        <taxon>Hexapoda</taxon>
        <taxon>Insecta</taxon>
        <taxon>Pterygota</taxon>
        <taxon>Neoptera</taxon>
        <taxon>Endopterygota</taxon>
        <taxon>Coleoptera</taxon>
        <taxon>Polyphaga</taxon>
        <taxon>Elateriformia</taxon>
        <taxon>Elateroidea</taxon>
        <taxon>Lampyridae</taxon>
        <taxon>Lampyrinae</taxon>
        <taxon>Photinus</taxon>
    </lineage>
</organism>
<dbReference type="GeneID" id="116169721"/>
<sequence length="586" mass="67763">MSSDGEGASDMKKPKSEITDEVSASGICSHKMKSDEECAPDSKNPKDEALSDEEWETQSESSGSETTEKFCSENENFSDDDDSNDSISDTSEEDFEESEEDEQEEDDATASKAATPNWSSEVCEMKAFDFLKSGQLLLEIPADREPIDYFRAIFDDEILNLMVTATNQYAEEMLLSPGQSRITEWKPVTPQEMLIFVALVLHTGTLKLDRLRDYWKDNRLFNLKSFSQHMDRDRFLLLMDCLSFSQKLEEPSTDRLHKVRPMIDFFNNKMAATFYPDKELSLDEPMFLQPGRFIFRSHFRDKHLRYGIYLHTLTGPHGVILKLFLHPGYAGKARAIKVVLKLLENYLDVGHSVYLDKYYNSYALAEELGRRKTHCTGPLNTLRKGNPRDVVKKNLQRREKVAAYCNGIMVGKWNDILYISNEHPNQTTKFTDRRNRTRQKATPVFYYNKYMSDYDHWELIDSHYPCSTITLKWYKKLGIHFIQLMLINAYSLYKKYSQQNAQFYHFRLAVLKSLLSTEEQKPLKPSPKPGHVISKIPSVNKNGETNRKRCRVCSQNKVRKMTIYHCAACPDQPGLCVGECFDTFHS</sequence>
<evidence type="ECO:0000259" key="2">
    <source>
        <dbReference type="Pfam" id="PF13842"/>
    </source>
</evidence>